<evidence type="ECO:0000313" key="20">
    <source>
        <dbReference type="Proteomes" id="UP000275408"/>
    </source>
</evidence>
<keyword evidence="8" id="KW-0256">Endoplasmic reticulum</keyword>
<dbReference type="InterPro" id="IPR049625">
    <property type="entry name" value="Glyco_transf_61_cat"/>
</dbReference>
<dbReference type="Pfam" id="PF04577">
    <property type="entry name" value="Glyco_transf_61"/>
    <property type="match status" value="1"/>
</dbReference>
<evidence type="ECO:0000313" key="19">
    <source>
        <dbReference type="EMBL" id="RMX51291.1"/>
    </source>
</evidence>
<dbReference type="GO" id="GO:0097363">
    <property type="term" value="F:protein O-acetylglucosaminyltransferase activity"/>
    <property type="evidence" value="ECO:0007669"/>
    <property type="project" value="TreeGrafter"/>
</dbReference>
<dbReference type="AlphaFoldDB" id="A0A3M6UCB9"/>
<dbReference type="EC" id="2.4.1.312" evidence="3"/>
<keyword evidence="9" id="KW-0735">Signal-anchor</keyword>
<evidence type="ECO:0000256" key="15">
    <source>
        <dbReference type="ARBA" id="ARBA00045959"/>
    </source>
</evidence>
<evidence type="ECO:0000256" key="5">
    <source>
        <dbReference type="ARBA" id="ARBA00022676"/>
    </source>
</evidence>
<comment type="subcellular location">
    <subcellularLocation>
        <location evidence="1">Endoplasmic reticulum membrane</location>
        <topology evidence="1">Single-pass type II membrane protein</topology>
    </subcellularLocation>
</comment>
<dbReference type="Proteomes" id="UP000275408">
    <property type="component" value="Unassembled WGS sequence"/>
</dbReference>
<dbReference type="CDD" id="cd00063">
    <property type="entry name" value="FN3"/>
    <property type="match status" value="1"/>
</dbReference>
<comment type="pathway">
    <text evidence="2">Protein modification; protein glycosylation.</text>
</comment>
<reference evidence="19 20" key="1">
    <citation type="journal article" date="2018" name="Sci. Rep.">
        <title>Comparative analysis of the Pocillopora damicornis genome highlights role of immune system in coral evolution.</title>
        <authorList>
            <person name="Cunning R."/>
            <person name="Bay R.A."/>
            <person name="Gillette P."/>
            <person name="Baker A.C."/>
            <person name="Traylor-Knowles N."/>
        </authorList>
    </citation>
    <scope>NUCLEOTIDE SEQUENCE [LARGE SCALE GENOMIC DNA]</scope>
    <source>
        <strain evidence="19">RSMAS</strain>
        <tissue evidence="19">Whole animal</tissue>
    </source>
</reference>
<evidence type="ECO:0000256" key="12">
    <source>
        <dbReference type="ARBA" id="ARBA00023180"/>
    </source>
</evidence>
<name>A0A3M6UCB9_POCDA</name>
<evidence type="ECO:0000256" key="10">
    <source>
        <dbReference type="ARBA" id="ARBA00022989"/>
    </source>
</evidence>
<organism evidence="19 20">
    <name type="scientific">Pocillopora damicornis</name>
    <name type="common">Cauliflower coral</name>
    <name type="synonym">Millepora damicornis</name>
    <dbReference type="NCBI Taxonomy" id="46731"/>
    <lineage>
        <taxon>Eukaryota</taxon>
        <taxon>Metazoa</taxon>
        <taxon>Cnidaria</taxon>
        <taxon>Anthozoa</taxon>
        <taxon>Hexacorallia</taxon>
        <taxon>Scleractinia</taxon>
        <taxon>Astrocoeniina</taxon>
        <taxon>Pocilloporidae</taxon>
        <taxon>Pocillopora</taxon>
    </lineage>
</organism>
<dbReference type="EMBL" id="RCHS01001807">
    <property type="protein sequence ID" value="RMX51291.1"/>
    <property type="molecule type" value="Genomic_DNA"/>
</dbReference>
<keyword evidence="11 17" id="KW-0472">Membrane</keyword>
<protein>
    <recommendedName>
        <fullName evidence="4">Protein O-linked-mannose beta-1,4-N-acetylglucosaminyltransferase 2</fullName>
        <ecNumber evidence="3">2.4.1.312</ecNumber>
    </recommendedName>
    <alternativeName>
        <fullName evidence="13">Extracellular O-linked N-acetylglucosamine transferase-like</fullName>
    </alternativeName>
    <alternativeName>
        <fullName evidence="14">Glycosyltransferase-like domain-containing protein 2</fullName>
    </alternativeName>
</protein>
<evidence type="ECO:0000256" key="3">
    <source>
        <dbReference type="ARBA" id="ARBA00012823"/>
    </source>
</evidence>
<sequence>MPGDLEPAVSFIPHVNHSKTSEICLKSFSMKFFSISPTIFHFLLGIVSYLSFNLMCKWLNNPAIHQEPINLLQTNVVATLKEGSSFWCTGDSKSKRICKFRHLCYQPVQDDFLFFHGPDTVIDGVPENRFDPALLDLSSVDDHNTQYFNYVDYPVSALDTFPNITIIDDLSLIFNRFNADNIMHVIHDDLLPLFHTMRQFSWSKPSIDLGYRLVMMEGWNEGTYFELYKLFTDKPPLLKRDLQKSKGLVCFQHGVVGISKYTTWYQYGFKKPQGALPRTSLTGQYVRQFVMFIKRRLGLDSGLTHASDSSYVVLCSREHNRLIINELDLSMAISRHFDKQVIHTSMTKHSFKEQVQLVSRASALIGMHGSILIMAIFLPPNAKLIELFPFGVNPNHYTPYHTLSDLPGMDIIYSAWRNEIEENTVTYPHEAPEVGGIVHLSDEEQVQIKTAKEVPRHLCCSNPYWLYRIYQDTIVDIKSLLLVMQTIEKKQRMTSLRPKPAYDHNLYPSKVINVTCQLPSEESQPALWLSWKQPLNVPFIADSNVKYEVWIQPNEQNNYVAYILDMTEYIFTENLLRNTLYNVWVRCIVDENSGPFGSVTHCETN</sequence>
<accession>A0A3M6UCB9</accession>
<keyword evidence="10 17" id="KW-1133">Transmembrane helix</keyword>
<dbReference type="PANTHER" id="PTHR20961">
    <property type="entry name" value="GLYCOSYLTRANSFERASE"/>
    <property type="match status" value="1"/>
</dbReference>
<dbReference type="OrthoDB" id="529273at2759"/>
<feature type="domain" description="Fibronectin type-III" evidence="18">
    <location>
        <begin position="510"/>
        <end position="605"/>
    </location>
</feature>
<evidence type="ECO:0000256" key="17">
    <source>
        <dbReference type="SAM" id="Phobius"/>
    </source>
</evidence>
<dbReference type="InterPro" id="IPR003961">
    <property type="entry name" value="FN3_dom"/>
</dbReference>
<dbReference type="InterPro" id="IPR013783">
    <property type="entry name" value="Ig-like_fold"/>
</dbReference>
<keyword evidence="7 17" id="KW-0812">Transmembrane</keyword>
<keyword evidence="5" id="KW-0328">Glycosyltransferase</keyword>
<dbReference type="GO" id="GO:0035269">
    <property type="term" value="P:protein O-linked glycosylation via mannose"/>
    <property type="evidence" value="ECO:0007669"/>
    <property type="project" value="TreeGrafter"/>
</dbReference>
<evidence type="ECO:0000256" key="9">
    <source>
        <dbReference type="ARBA" id="ARBA00022968"/>
    </source>
</evidence>
<dbReference type="Gene3D" id="2.60.40.10">
    <property type="entry name" value="Immunoglobulins"/>
    <property type="match status" value="1"/>
</dbReference>
<comment type="caution">
    <text evidence="19">The sequence shown here is derived from an EMBL/GenBank/DDBJ whole genome shotgun (WGS) entry which is preliminary data.</text>
</comment>
<feature type="transmembrane region" description="Helical" evidence="17">
    <location>
        <begin position="32"/>
        <end position="52"/>
    </location>
</feature>
<evidence type="ECO:0000256" key="13">
    <source>
        <dbReference type="ARBA" id="ARBA00030318"/>
    </source>
</evidence>
<evidence type="ECO:0000256" key="16">
    <source>
        <dbReference type="ARBA" id="ARBA00048274"/>
    </source>
</evidence>
<evidence type="ECO:0000256" key="14">
    <source>
        <dbReference type="ARBA" id="ARBA00032859"/>
    </source>
</evidence>
<evidence type="ECO:0000256" key="11">
    <source>
        <dbReference type="ARBA" id="ARBA00023136"/>
    </source>
</evidence>
<evidence type="ECO:0000256" key="1">
    <source>
        <dbReference type="ARBA" id="ARBA00004648"/>
    </source>
</evidence>
<evidence type="ECO:0000256" key="8">
    <source>
        <dbReference type="ARBA" id="ARBA00022824"/>
    </source>
</evidence>
<evidence type="ECO:0000256" key="7">
    <source>
        <dbReference type="ARBA" id="ARBA00022692"/>
    </source>
</evidence>
<keyword evidence="6" id="KW-0808">Transferase</keyword>
<dbReference type="STRING" id="46731.A0A3M6UCB9"/>
<dbReference type="SUPFAM" id="SSF49265">
    <property type="entry name" value="Fibronectin type III"/>
    <property type="match status" value="1"/>
</dbReference>
<keyword evidence="20" id="KW-1185">Reference proteome</keyword>
<dbReference type="UniPathway" id="UPA00378"/>
<keyword evidence="12" id="KW-0325">Glycoprotein</keyword>
<dbReference type="PROSITE" id="PS50853">
    <property type="entry name" value="FN3"/>
    <property type="match status" value="1"/>
</dbReference>
<evidence type="ECO:0000259" key="18">
    <source>
        <dbReference type="PROSITE" id="PS50853"/>
    </source>
</evidence>
<evidence type="ECO:0000256" key="2">
    <source>
        <dbReference type="ARBA" id="ARBA00004922"/>
    </source>
</evidence>
<proteinExistence type="predicted"/>
<dbReference type="GO" id="GO:0005789">
    <property type="term" value="C:endoplasmic reticulum membrane"/>
    <property type="evidence" value="ECO:0007669"/>
    <property type="project" value="UniProtKB-SubCell"/>
</dbReference>
<dbReference type="InterPro" id="IPR007657">
    <property type="entry name" value="Glycosyltransferase_61"/>
</dbReference>
<comment type="function">
    <text evidence="15">O-linked mannose beta-1,4-N-acetylglucosaminyltransferase that transfers UDP-N-acetyl-D-glucosamine to the 4-position of the mannose to generate N-acetyl-D-glucosamine-beta-1,4-O-D-mannosylprotein. Involved in the biosynthesis of the phosphorylated O-mannosyl trisaccharide (N-acetylgalactosamine-beta-3-N-acetylglucosamine-beta-4-(phosphate-6-)mannose), a carbohydrate structure present in alpha-dystroglycan (DAG1), which is required for binding laminin G-like domain-containing extracellular proteins with high affinity.</text>
</comment>
<dbReference type="PANTHER" id="PTHR20961:SF38">
    <property type="entry name" value="PROTEIN O-LINKED-MANNOSE BETA-1,4-N-ACETYLGLUCOSAMINYLTRANSFERASE 2"/>
    <property type="match status" value="1"/>
</dbReference>
<evidence type="ECO:0000256" key="6">
    <source>
        <dbReference type="ARBA" id="ARBA00022679"/>
    </source>
</evidence>
<comment type="catalytic activity">
    <reaction evidence="16">
        <text>3-O-(alpha-D-mannosyl)-L-threonyl-[protein] + UDP-N-acetyl-alpha-D-glucosamine = 3-O-(N-acetyl-beta-D-glucosaminyl-(1-&gt;4)-alpha-D-mannosyl)-L-threonyl-[protein] + UDP + H(+)</text>
        <dbReference type="Rhea" id="RHEA:37663"/>
        <dbReference type="Rhea" id="RHEA-COMP:13547"/>
        <dbReference type="Rhea" id="RHEA-COMP:13618"/>
        <dbReference type="ChEBI" id="CHEBI:15378"/>
        <dbReference type="ChEBI" id="CHEBI:57705"/>
        <dbReference type="ChEBI" id="CHEBI:58223"/>
        <dbReference type="ChEBI" id="CHEBI:137323"/>
        <dbReference type="ChEBI" id="CHEBI:137540"/>
        <dbReference type="EC" id="2.4.1.312"/>
    </reaction>
</comment>
<feature type="transmembrane region" description="Helical" evidence="17">
    <location>
        <begin position="357"/>
        <end position="378"/>
    </location>
</feature>
<evidence type="ECO:0000256" key="4">
    <source>
        <dbReference type="ARBA" id="ARBA00020030"/>
    </source>
</evidence>
<dbReference type="InterPro" id="IPR036116">
    <property type="entry name" value="FN3_sf"/>
</dbReference>
<gene>
    <name evidence="19" type="ORF">pdam_00004662</name>
</gene>